<feature type="compositionally biased region" description="Basic residues" evidence="1">
    <location>
        <begin position="40"/>
        <end position="50"/>
    </location>
</feature>
<proteinExistence type="predicted"/>
<feature type="compositionally biased region" description="Basic and acidic residues" evidence="1">
    <location>
        <begin position="205"/>
        <end position="225"/>
    </location>
</feature>
<name>A0A2B7WZD2_9EURO</name>
<sequence>MRQMQRGDIEALFGRDQCVDYTQGYGHLLFPPLESEKKVERRKSRGTSKRKTSDGHDDSTEPIAADTQTVQPASPLMRLPLELRYRIFGLLIQPLWGSYYEDLPEMTGANGVRFRVLDAPYGCASRHPDPDFTHSTREPNGCVPDETEDLFELYKAIREGTADDAHMQRGTQLLITPQFDTRLPSDEMSAVSTSDEEDHEDEGDVRDGEKGEGEQHDSAVEKEDAPCSPARINLGACHPVYGLQVYKGPDIYDEGICTDGTTRSNGYYTYPATPLSKHECLNVDFDFLRPLFYVSHQFTQDVGACLWQNAIVKFEAPECFFSFIASRPAIVNFIKFIDLDLQFFEDWFDTSSDTVVAICQFISEYMDLRYLRIRLSTEKPHLQKILAGEKLEKWTMAFKGLKVSQGFDVRVVDFPILWRVRWQKNWQPTLHPLEQKLKELWYPSALRSRESTEMRITT</sequence>
<evidence type="ECO:0000256" key="1">
    <source>
        <dbReference type="SAM" id="MobiDB-lite"/>
    </source>
</evidence>
<feature type="region of interest" description="Disordered" evidence="1">
    <location>
        <begin position="36"/>
        <end position="67"/>
    </location>
</feature>
<evidence type="ECO:0000313" key="3">
    <source>
        <dbReference type="Proteomes" id="UP000224080"/>
    </source>
</evidence>
<evidence type="ECO:0000313" key="2">
    <source>
        <dbReference type="EMBL" id="PGH01927.1"/>
    </source>
</evidence>
<dbReference type="OrthoDB" id="4186596at2759"/>
<accession>A0A2B7WZD2</accession>
<organism evidence="2 3">
    <name type="scientific">Blastomyces parvus</name>
    <dbReference type="NCBI Taxonomy" id="2060905"/>
    <lineage>
        <taxon>Eukaryota</taxon>
        <taxon>Fungi</taxon>
        <taxon>Dikarya</taxon>
        <taxon>Ascomycota</taxon>
        <taxon>Pezizomycotina</taxon>
        <taxon>Eurotiomycetes</taxon>
        <taxon>Eurotiomycetidae</taxon>
        <taxon>Onygenales</taxon>
        <taxon>Ajellomycetaceae</taxon>
        <taxon>Blastomyces</taxon>
    </lineage>
</organism>
<keyword evidence="3" id="KW-1185">Reference proteome</keyword>
<dbReference type="AlphaFoldDB" id="A0A2B7WZD2"/>
<reference evidence="2 3" key="1">
    <citation type="submission" date="2017-10" db="EMBL/GenBank/DDBJ databases">
        <title>Comparative genomics in systemic dimorphic fungi from Ajellomycetaceae.</title>
        <authorList>
            <person name="Munoz J.F."/>
            <person name="Mcewen J.G."/>
            <person name="Clay O.K."/>
            <person name="Cuomo C.A."/>
        </authorList>
    </citation>
    <scope>NUCLEOTIDE SEQUENCE [LARGE SCALE GENOMIC DNA]</scope>
    <source>
        <strain evidence="2 3">UAMH130</strain>
    </source>
</reference>
<feature type="region of interest" description="Disordered" evidence="1">
    <location>
        <begin position="175"/>
        <end position="225"/>
    </location>
</feature>
<feature type="compositionally biased region" description="Acidic residues" evidence="1">
    <location>
        <begin position="194"/>
        <end position="204"/>
    </location>
</feature>
<comment type="caution">
    <text evidence="2">The sequence shown here is derived from an EMBL/GenBank/DDBJ whole genome shotgun (WGS) entry which is preliminary data.</text>
</comment>
<dbReference type="Proteomes" id="UP000224080">
    <property type="component" value="Unassembled WGS sequence"/>
</dbReference>
<gene>
    <name evidence="2" type="ORF">GX51_04981</name>
</gene>
<dbReference type="EMBL" id="PDNC01000066">
    <property type="protein sequence ID" value="PGH01927.1"/>
    <property type="molecule type" value="Genomic_DNA"/>
</dbReference>
<protein>
    <submittedName>
        <fullName evidence="2">Uncharacterized protein</fullName>
    </submittedName>
</protein>